<dbReference type="EMBL" id="JASNQZ010000011">
    <property type="protein sequence ID" value="KAL0951036.1"/>
    <property type="molecule type" value="Genomic_DNA"/>
</dbReference>
<sequence length="562" mass="63057">MDADNNDARFWAGILAKFSDTLLERDQLQREREEHNARARDFLKQTAQWMHIPALPGSERDQCIATKRLLTERLNFASASIEELRAQNAALAGDKQRLSEGHTTVVNHQTQELASMRRELAQLRADRDEKSLHDTQTIHDQQINIMALTQNLRQAQDDNGLLRQKNKELEEKLQYLHTHRQEDYKRLEQENSNLRTELHKLKGLKDSNMSILTGLQERVRKLPQVAHGTNATNNANTNTTSSTVLKALDNTAAGAAPTTRLFLKLPSAASLSRRVKEEAQPGVVRELEDETTMVDTSMALNRPSYATPIPKARQDTFKAFSDIVLDCDNDTNQHAMFTRTFLSNNLGGSFQPLVVKVGKSRTSLSERHGLTSYLCPNLDLNPWSPTVPGEHGYMFVGLGSEKDTFITPEVHHVFVGFKNTSSQGPRLFRYMGLYSASRVDPLTCDEWSTLAANVQQCYARILKDRNLDSRSLSAILEDYKAGKLAVPCVQLKCIDYNEKLAAELAARLGPKGASSISAPPSSPTKRRREDQDGLDDQPRRKMVSRHARQLSAMTMTSGTIVP</sequence>
<feature type="compositionally biased region" description="Polar residues" evidence="2">
    <location>
        <begin position="551"/>
        <end position="562"/>
    </location>
</feature>
<proteinExistence type="predicted"/>
<feature type="compositionally biased region" description="Basic and acidic residues" evidence="2">
    <location>
        <begin position="527"/>
        <end position="539"/>
    </location>
</feature>
<reference evidence="5" key="1">
    <citation type="submission" date="2024-06" db="EMBL/GenBank/DDBJ databases">
        <title>Multi-omics analyses provide insights into the biosynthesis of the anticancer antibiotic pleurotin in Hohenbuehelia grisea.</title>
        <authorList>
            <person name="Weaver J.A."/>
            <person name="Alberti F."/>
        </authorList>
    </citation>
    <scope>NUCLEOTIDE SEQUENCE [LARGE SCALE GENOMIC DNA]</scope>
    <source>
        <strain evidence="5">T-177</strain>
    </source>
</reference>
<feature type="coiled-coil region" evidence="1">
    <location>
        <begin position="18"/>
        <end position="204"/>
    </location>
</feature>
<gene>
    <name evidence="4" type="ORF">HGRIS_007776</name>
</gene>
<evidence type="ECO:0000313" key="5">
    <source>
        <dbReference type="Proteomes" id="UP001556367"/>
    </source>
</evidence>
<evidence type="ECO:0000256" key="2">
    <source>
        <dbReference type="SAM" id="MobiDB-lite"/>
    </source>
</evidence>
<dbReference type="Proteomes" id="UP001556367">
    <property type="component" value="Unassembled WGS sequence"/>
</dbReference>
<keyword evidence="1" id="KW-0175">Coiled coil</keyword>
<dbReference type="Pfam" id="PF20411">
    <property type="entry name" value="DUF6697"/>
    <property type="match status" value="1"/>
</dbReference>
<protein>
    <recommendedName>
        <fullName evidence="3">DUF6697 domain-containing protein</fullName>
    </recommendedName>
</protein>
<dbReference type="InterPro" id="IPR046520">
    <property type="entry name" value="DUF6697"/>
</dbReference>
<evidence type="ECO:0000256" key="1">
    <source>
        <dbReference type="SAM" id="Coils"/>
    </source>
</evidence>
<evidence type="ECO:0000259" key="3">
    <source>
        <dbReference type="Pfam" id="PF20411"/>
    </source>
</evidence>
<keyword evidence="5" id="KW-1185">Reference proteome</keyword>
<feature type="domain" description="DUF6697" evidence="3">
    <location>
        <begin position="336"/>
        <end position="506"/>
    </location>
</feature>
<accession>A0ABR3J6A8</accession>
<feature type="region of interest" description="Disordered" evidence="2">
    <location>
        <begin position="511"/>
        <end position="562"/>
    </location>
</feature>
<evidence type="ECO:0000313" key="4">
    <source>
        <dbReference type="EMBL" id="KAL0951036.1"/>
    </source>
</evidence>
<organism evidence="4 5">
    <name type="scientific">Hohenbuehelia grisea</name>
    <dbReference type="NCBI Taxonomy" id="104357"/>
    <lineage>
        <taxon>Eukaryota</taxon>
        <taxon>Fungi</taxon>
        <taxon>Dikarya</taxon>
        <taxon>Basidiomycota</taxon>
        <taxon>Agaricomycotina</taxon>
        <taxon>Agaricomycetes</taxon>
        <taxon>Agaricomycetidae</taxon>
        <taxon>Agaricales</taxon>
        <taxon>Pleurotineae</taxon>
        <taxon>Pleurotaceae</taxon>
        <taxon>Hohenbuehelia</taxon>
    </lineage>
</organism>
<comment type="caution">
    <text evidence="4">The sequence shown here is derived from an EMBL/GenBank/DDBJ whole genome shotgun (WGS) entry which is preliminary data.</text>
</comment>
<name>A0ABR3J6A8_9AGAR</name>